<gene>
    <name evidence="1" type="ORF">V8G54_015680</name>
</gene>
<name>A0AAQ3NJW0_VIGMU</name>
<dbReference type="EMBL" id="CP144696">
    <property type="protein sequence ID" value="WVZ11150.1"/>
    <property type="molecule type" value="Genomic_DNA"/>
</dbReference>
<dbReference type="Proteomes" id="UP001374535">
    <property type="component" value="Chromosome 5"/>
</dbReference>
<organism evidence="1 2">
    <name type="scientific">Vigna mungo</name>
    <name type="common">Black gram</name>
    <name type="synonym">Phaseolus mungo</name>
    <dbReference type="NCBI Taxonomy" id="3915"/>
    <lineage>
        <taxon>Eukaryota</taxon>
        <taxon>Viridiplantae</taxon>
        <taxon>Streptophyta</taxon>
        <taxon>Embryophyta</taxon>
        <taxon>Tracheophyta</taxon>
        <taxon>Spermatophyta</taxon>
        <taxon>Magnoliopsida</taxon>
        <taxon>eudicotyledons</taxon>
        <taxon>Gunneridae</taxon>
        <taxon>Pentapetalae</taxon>
        <taxon>rosids</taxon>
        <taxon>fabids</taxon>
        <taxon>Fabales</taxon>
        <taxon>Fabaceae</taxon>
        <taxon>Papilionoideae</taxon>
        <taxon>50 kb inversion clade</taxon>
        <taxon>NPAAA clade</taxon>
        <taxon>indigoferoid/millettioid clade</taxon>
        <taxon>Phaseoleae</taxon>
        <taxon>Vigna</taxon>
    </lineage>
</organism>
<keyword evidence="2" id="KW-1185">Reference proteome</keyword>
<dbReference type="AlphaFoldDB" id="A0AAQ3NJW0"/>
<reference evidence="1 2" key="1">
    <citation type="journal article" date="2023" name="Life. Sci Alliance">
        <title>Evolutionary insights into 3D genome organization and epigenetic landscape of Vigna mungo.</title>
        <authorList>
            <person name="Junaid A."/>
            <person name="Singh B."/>
            <person name="Bhatia S."/>
        </authorList>
    </citation>
    <scope>NUCLEOTIDE SEQUENCE [LARGE SCALE GENOMIC DNA]</scope>
    <source>
        <strain evidence="1">Urdbean</strain>
    </source>
</reference>
<evidence type="ECO:0000313" key="1">
    <source>
        <dbReference type="EMBL" id="WVZ11150.1"/>
    </source>
</evidence>
<accession>A0AAQ3NJW0</accession>
<sequence length="127" mass="14708">MLIFYIIPQSLFEALKGLENVVEIVPREIIQVDLVFRRLLLQFSTKLLHQFYGFIHHKQSVRSRRTTQVCNCYAFRSHSSVEPAHRFLSHNSCQTNCLLLNQGVACVTCFSGASIHVQYLCYFHSSQ</sequence>
<evidence type="ECO:0000313" key="2">
    <source>
        <dbReference type="Proteomes" id="UP001374535"/>
    </source>
</evidence>
<protein>
    <submittedName>
        <fullName evidence="1">Uncharacterized protein</fullName>
    </submittedName>
</protein>
<feature type="non-terminal residue" evidence="1">
    <location>
        <position position="1"/>
    </location>
</feature>
<proteinExistence type="predicted"/>